<dbReference type="SUPFAM" id="SSF88723">
    <property type="entry name" value="PIN domain-like"/>
    <property type="match status" value="1"/>
</dbReference>
<dbReference type="InterPro" id="IPR029060">
    <property type="entry name" value="PIN-like_dom_sf"/>
</dbReference>
<sequence length="159" mass="17634">MNTAKSDLISPCPPPGEAILDTQAILDWLHFADPITAGWEASRLAGDWVWVISPALRDELCHVLQHGHLPPGCRPPQDLLALLASRAREVGDAPCPALPMRWRCSDPDDQKFLDLAQHRGARWLVSRDKAVLKLRRRALLAGVHIVRPGASWWRLGATP</sequence>
<gene>
    <name evidence="2" type="ORF">G3A44_07795</name>
</gene>
<evidence type="ECO:0000313" key="2">
    <source>
        <dbReference type="EMBL" id="NDY91094.1"/>
    </source>
</evidence>
<dbReference type="AlphaFoldDB" id="A0A7C9PHD8"/>
<dbReference type="RefSeq" id="WP_163456951.1">
    <property type="nucleotide sequence ID" value="NZ_JAAGOH010000007.1"/>
</dbReference>
<dbReference type="Pfam" id="PF13470">
    <property type="entry name" value="PIN_3"/>
    <property type="match status" value="1"/>
</dbReference>
<comment type="caution">
    <text evidence="2">The sequence shown here is derived from an EMBL/GenBank/DDBJ whole genome shotgun (WGS) entry which is preliminary data.</text>
</comment>
<reference evidence="2 3" key="1">
    <citation type="submission" date="2020-02" db="EMBL/GenBank/DDBJ databases">
        <title>Ideonella bacterium strain TBM-1.</title>
        <authorList>
            <person name="Chen W.-M."/>
        </authorList>
    </citation>
    <scope>NUCLEOTIDE SEQUENCE [LARGE SCALE GENOMIC DNA]</scope>
    <source>
        <strain evidence="2 3">TBM-1</strain>
    </source>
</reference>
<feature type="domain" description="PIN" evidence="1">
    <location>
        <begin position="18"/>
        <end position="130"/>
    </location>
</feature>
<accession>A0A7C9PHD8</accession>
<protein>
    <submittedName>
        <fullName evidence="2">PIN domain-containing protein</fullName>
    </submittedName>
</protein>
<evidence type="ECO:0000259" key="1">
    <source>
        <dbReference type="Pfam" id="PF13470"/>
    </source>
</evidence>
<proteinExistence type="predicted"/>
<dbReference type="Proteomes" id="UP000484255">
    <property type="component" value="Unassembled WGS sequence"/>
</dbReference>
<name>A0A7C9PHD8_9BURK</name>
<dbReference type="InterPro" id="IPR002716">
    <property type="entry name" value="PIN_dom"/>
</dbReference>
<evidence type="ECO:0000313" key="3">
    <source>
        <dbReference type="Proteomes" id="UP000484255"/>
    </source>
</evidence>
<organism evidence="2 3">
    <name type="scientific">Ideonella livida</name>
    <dbReference type="NCBI Taxonomy" id="2707176"/>
    <lineage>
        <taxon>Bacteria</taxon>
        <taxon>Pseudomonadati</taxon>
        <taxon>Pseudomonadota</taxon>
        <taxon>Betaproteobacteria</taxon>
        <taxon>Burkholderiales</taxon>
        <taxon>Sphaerotilaceae</taxon>
        <taxon>Ideonella</taxon>
    </lineage>
</organism>
<keyword evidence="3" id="KW-1185">Reference proteome</keyword>
<dbReference type="EMBL" id="JAAGOH010000007">
    <property type="protein sequence ID" value="NDY91094.1"/>
    <property type="molecule type" value="Genomic_DNA"/>
</dbReference>